<keyword evidence="4" id="KW-1185">Reference proteome</keyword>
<sequence length="253" mass="28760">MNTYERQMGLPDERVQVDALERHLLGGLSSNYYNRSIEDEVLHDASFAEMEDNFVKYKISQWILLPLLLVLAWGVGVLMLLYLPIRIYVCRRDFCSRKLYLTPHAVVYKVNKPVAFPCFGVFKEKYVILPSISDVVVEQGYLQSFFGVYSIRIENVGVRKPPSDDVKITGVAHPHDFRKAVLIHLLNIRNLNFSRRAPSDGQQSTNWNPIASASEPPLGDLILEKLDEVEISVKKMQAMVQGVETSKTKTTSS</sequence>
<dbReference type="Proteomes" id="UP000823388">
    <property type="component" value="Chromosome 3N"/>
</dbReference>
<gene>
    <name evidence="3" type="ORF">PVAP13_3NG317400</name>
</gene>
<evidence type="ECO:0000256" key="1">
    <source>
        <dbReference type="SAM" id="Phobius"/>
    </source>
</evidence>
<evidence type="ECO:0000259" key="2">
    <source>
        <dbReference type="Pfam" id="PF24649"/>
    </source>
</evidence>
<proteinExistence type="predicted"/>
<protein>
    <recommendedName>
        <fullName evidence="2">DUF7642 domain-containing protein</fullName>
    </recommendedName>
</protein>
<comment type="caution">
    <text evidence="3">The sequence shown here is derived from an EMBL/GenBank/DDBJ whole genome shotgun (WGS) entry which is preliminary data.</text>
</comment>
<organism evidence="3 4">
    <name type="scientific">Panicum virgatum</name>
    <name type="common">Blackwell switchgrass</name>
    <dbReference type="NCBI Taxonomy" id="38727"/>
    <lineage>
        <taxon>Eukaryota</taxon>
        <taxon>Viridiplantae</taxon>
        <taxon>Streptophyta</taxon>
        <taxon>Embryophyta</taxon>
        <taxon>Tracheophyta</taxon>
        <taxon>Spermatophyta</taxon>
        <taxon>Magnoliopsida</taxon>
        <taxon>Liliopsida</taxon>
        <taxon>Poales</taxon>
        <taxon>Poaceae</taxon>
        <taxon>PACMAD clade</taxon>
        <taxon>Panicoideae</taxon>
        <taxon>Panicodae</taxon>
        <taxon>Paniceae</taxon>
        <taxon>Panicinae</taxon>
        <taxon>Panicum</taxon>
        <taxon>Panicum sect. Hiantes</taxon>
    </lineage>
</organism>
<reference evidence="3" key="1">
    <citation type="submission" date="2020-05" db="EMBL/GenBank/DDBJ databases">
        <title>WGS assembly of Panicum virgatum.</title>
        <authorList>
            <person name="Lovell J.T."/>
            <person name="Jenkins J."/>
            <person name="Shu S."/>
            <person name="Juenger T.E."/>
            <person name="Schmutz J."/>
        </authorList>
    </citation>
    <scope>NUCLEOTIDE SEQUENCE</scope>
    <source>
        <strain evidence="3">AP13</strain>
    </source>
</reference>
<feature type="domain" description="DUF7642" evidence="2">
    <location>
        <begin position="92"/>
        <end position="189"/>
    </location>
</feature>
<name>A0A8T0UL68_PANVG</name>
<evidence type="ECO:0000313" key="3">
    <source>
        <dbReference type="EMBL" id="KAG2621604.1"/>
    </source>
</evidence>
<keyword evidence="1" id="KW-0472">Membrane</keyword>
<evidence type="ECO:0000313" key="4">
    <source>
        <dbReference type="Proteomes" id="UP000823388"/>
    </source>
</evidence>
<dbReference type="PANTHER" id="PTHR35410:SF1">
    <property type="entry name" value="EXPRESSED PROTEIN"/>
    <property type="match status" value="1"/>
</dbReference>
<dbReference type="EMBL" id="CM029042">
    <property type="protein sequence ID" value="KAG2621604.1"/>
    <property type="molecule type" value="Genomic_DNA"/>
</dbReference>
<feature type="transmembrane region" description="Helical" evidence="1">
    <location>
        <begin position="59"/>
        <end position="83"/>
    </location>
</feature>
<keyword evidence="1" id="KW-0812">Transmembrane</keyword>
<accession>A0A8T0UL68</accession>
<keyword evidence="1" id="KW-1133">Transmembrane helix</keyword>
<dbReference type="PANTHER" id="PTHR35410">
    <property type="entry name" value="EXPRESSED PROTEIN"/>
    <property type="match status" value="1"/>
</dbReference>
<dbReference type="AlphaFoldDB" id="A0A8T0UL68"/>
<dbReference type="InterPro" id="IPR056059">
    <property type="entry name" value="DUF7642"/>
</dbReference>
<dbReference type="Pfam" id="PF24649">
    <property type="entry name" value="DUF7642"/>
    <property type="match status" value="1"/>
</dbReference>